<organism evidence="2 3">
    <name type="scientific">Pipistrellus kuhlii</name>
    <name type="common">Kuhl's pipistrelle</name>
    <dbReference type="NCBI Taxonomy" id="59472"/>
    <lineage>
        <taxon>Eukaryota</taxon>
        <taxon>Metazoa</taxon>
        <taxon>Chordata</taxon>
        <taxon>Craniata</taxon>
        <taxon>Vertebrata</taxon>
        <taxon>Euteleostomi</taxon>
        <taxon>Mammalia</taxon>
        <taxon>Eutheria</taxon>
        <taxon>Laurasiatheria</taxon>
        <taxon>Chiroptera</taxon>
        <taxon>Yangochiroptera</taxon>
        <taxon>Vespertilionidae</taxon>
        <taxon>Pipistrellus</taxon>
    </lineage>
</organism>
<name>A0A7J7Y933_PIPKU</name>
<feature type="region of interest" description="Disordered" evidence="1">
    <location>
        <begin position="76"/>
        <end position="102"/>
    </location>
</feature>
<comment type="caution">
    <text evidence="2">The sequence shown here is derived from an EMBL/GenBank/DDBJ whole genome shotgun (WGS) entry which is preliminary data.</text>
</comment>
<accession>A0A7J7Y933</accession>
<keyword evidence="3" id="KW-1185">Reference proteome</keyword>
<feature type="region of interest" description="Disordered" evidence="1">
    <location>
        <begin position="1"/>
        <end position="59"/>
    </location>
</feature>
<gene>
    <name evidence="2" type="ORF">mPipKuh1_010291</name>
</gene>
<dbReference type="AlphaFoldDB" id="A0A7J7Y933"/>
<evidence type="ECO:0000313" key="2">
    <source>
        <dbReference type="EMBL" id="KAF6358463.1"/>
    </source>
</evidence>
<sequence length="147" mass="15323">MQDGCPAQLPSPPHPPIPNQPVPPKLRVGWLANPPPLHGPSPRPAMPPHVPGAGGTPGRLQALHWSEAKVMAVPGLETPENLSSDQRLRPSRKVPAGTYGSKCREEAEHLEPATLASAHQALGHTTTVAPVGERGRAGSWGAELGGT</sequence>
<dbReference type="EMBL" id="JACAGB010000006">
    <property type="protein sequence ID" value="KAF6358463.1"/>
    <property type="molecule type" value="Genomic_DNA"/>
</dbReference>
<evidence type="ECO:0000313" key="3">
    <source>
        <dbReference type="Proteomes" id="UP000558488"/>
    </source>
</evidence>
<feature type="region of interest" description="Disordered" evidence="1">
    <location>
        <begin position="122"/>
        <end position="147"/>
    </location>
</feature>
<proteinExistence type="predicted"/>
<dbReference type="Proteomes" id="UP000558488">
    <property type="component" value="Unassembled WGS sequence"/>
</dbReference>
<reference evidence="2 3" key="1">
    <citation type="journal article" date="2020" name="Nature">
        <title>Six reference-quality genomes reveal evolution of bat adaptations.</title>
        <authorList>
            <person name="Jebb D."/>
            <person name="Huang Z."/>
            <person name="Pippel M."/>
            <person name="Hughes G.M."/>
            <person name="Lavrichenko K."/>
            <person name="Devanna P."/>
            <person name="Winkler S."/>
            <person name="Jermiin L.S."/>
            <person name="Skirmuntt E.C."/>
            <person name="Katzourakis A."/>
            <person name="Burkitt-Gray L."/>
            <person name="Ray D.A."/>
            <person name="Sullivan K.A.M."/>
            <person name="Roscito J.G."/>
            <person name="Kirilenko B.M."/>
            <person name="Davalos L.M."/>
            <person name="Corthals A.P."/>
            <person name="Power M.L."/>
            <person name="Jones G."/>
            <person name="Ransome R.D."/>
            <person name="Dechmann D.K.N."/>
            <person name="Locatelli A.G."/>
            <person name="Puechmaille S.J."/>
            <person name="Fedrigo O."/>
            <person name="Jarvis E.D."/>
            <person name="Hiller M."/>
            <person name="Vernes S.C."/>
            <person name="Myers E.W."/>
            <person name="Teeling E.C."/>
        </authorList>
    </citation>
    <scope>NUCLEOTIDE SEQUENCE [LARGE SCALE GENOMIC DNA]</scope>
    <source>
        <strain evidence="2">MPipKuh1</strain>
        <tissue evidence="2">Flight muscle</tissue>
    </source>
</reference>
<protein>
    <submittedName>
        <fullName evidence="2">Uncharacterized protein</fullName>
    </submittedName>
</protein>
<feature type="compositionally biased region" description="Pro residues" evidence="1">
    <location>
        <begin position="9"/>
        <end position="24"/>
    </location>
</feature>
<evidence type="ECO:0000256" key="1">
    <source>
        <dbReference type="SAM" id="MobiDB-lite"/>
    </source>
</evidence>
<feature type="compositionally biased region" description="Pro residues" evidence="1">
    <location>
        <begin position="33"/>
        <end position="50"/>
    </location>
</feature>